<feature type="chain" id="PRO_5015584974" description="DUF4124 domain-containing protein" evidence="2">
    <location>
        <begin position="29"/>
        <end position="183"/>
    </location>
</feature>
<feature type="compositionally biased region" description="Polar residues" evidence="1">
    <location>
        <begin position="61"/>
        <end position="80"/>
    </location>
</feature>
<dbReference type="KEGG" id="cate:C2869_01310"/>
<accession>A0A2S0VLS7</accession>
<dbReference type="InterPro" id="IPR025392">
    <property type="entry name" value="DUF4124"/>
</dbReference>
<feature type="signal peptide" evidence="2">
    <location>
        <begin position="1"/>
        <end position="28"/>
    </location>
</feature>
<evidence type="ECO:0000259" key="3">
    <source>
        <dbReference type="Pfam" id="PF13511"/>
    </source>
</evidence>
<proteinExistence type="predicted"/>
<evidence type="ECO:0000313" key="4">
    <source>
        <dbReference type="EMBL" id="AWB65163.1"/>
    </source>
</evidence>
<sequence>MKIILGKAHLNKCMYALLLMLMSSVSSAQIYKCLASNGHVSFSQYPCENQKNQESHEKQAFRQNSLQPPHQSLRQPSVSTTIDGTNIPVFSKAQVTSNKKVDSAKPGLGIHYYFYQVTTSLAKVVKFYQASGVINSCHFVTDNAAYKCSLKKNKTISAGYVMVAPIKTGGTAVYIDYFYFKAS</sequence>
<gene>
    <name evidence="4" type="ORF">C2869_01310</name>
</gene>
<protein>
    <recommendedName>
        <fullName evidence="3">DUF4124 domain-containing protein</fullName>
    </recommendedName>
</protein>
<evidence type="ECO:0000256" key="1">
    <source>
        <dbReference type="SAM" id="MobiDB-lite"/>
    </source>
</evidence>
<feature type="domain" description="DUF4124" evidence="3">
    <location>
        <begin position="17"/>
        <end position="55"/>
    </location>
</feature>
<name>A0A2S0VLS7_9ALTE</name>
<reference evidence="4 5" key="1">
    <citation type="submission" date="2018-01" db="EMBL/GenBank/DDBJ databases">
        <title>Genome sequence of a Cantenovulum-like bacteria.</title>
        <authorList>
            <person name="Tan W.R."/>
            <person name="Lau N.-S."/>
            <person name="Go F."/>
            <person name="Amirul A.-A.A."/>
        </authorList>
    </citation>
    <scope>NUCLEOTIDE SEQUENCE [LARGE SCALE GENOMIC DNA]</scope>
    <source>
        <strain evidence="4 5">CCB-QB4</strain>
    </source>
</reference>
<dbReference type="RefSeq" id="WP_108601240.1">
    <property type="nucleotide sequence ID" value="NZ_CP026604.1"/>
</dbReference>
<feature type="region of interest" description="Disordered" evidence="1">
    <location>
        <begin position="53"/>
        <end position="80"/>
    </location>
</feature>
<dbReference type="AlphaFoldDB" id="A0A2S0VLS7"/>
<keyword evidence="5" id="KW-1185">Reference proteome</keyword>
<dbReference type="Pfam" id="PF13511">
    <property type="entry name" value="DUF4124"/>
    <property type="match status" value="1"/>
</dbReference>
<keyword evidence="2" id="KW-0732">Signal</keyword>
<organism evidence="4 5">
    <name type="scientific">Saccharobesus litoralis</name>
    <dbReference type="NCBI Taxonomy" id="2172099"/>
    <lineage>
        <taxon>Bacteria</taxon>
        <taxon>Pseudomonadati</taxon>
        <taxon>Pseudomonadota</taxon>
        <taxon>Gammaproteobacteria</taxon>
        <taxon>Alteromonadales</taxon>
        <taxon>Alteromonadaceae</taxon>
        <taxon>Saccharobesus</taxon>
    </lineage>
</organism>
<evidence type="ECO:0000313" key="5">
    <source>
        <dbReference type="Proteomes" id="UP000244441"/>
    </source>
</evidence>
<evidence type="ECO:0000256" key="2">
    <source>
        <dbReference type="SAM" id="SignalP"/>
    </source>
</evidence>
<dbReference type="Proteomes" id="UP000244441">
    <property type="component" value="Chromosome"/>
</dbReference>
<dbReference type="EMBL" id="CP026604">
    <property type="protein sequence ID" value="AWB65163.1"/>
    <property type="molecule type" value="Genomic_DNA"/>
</dbReference>